<gene>
    <name evidence="2" type="ORF">HKN21_07730</name>
</gene>
<dbReference type="Proteomes" id="UP000547674">
    <property type="component" value="Unassembled WGS sequence"/>
</dbReference>
<evidence type="ECO:0008006" key="4">
    <source>
        <dbReference type="Google" id="ProtNLM"/>
    </source>
</evidence>
<sequence length="54" mass="5747">MKSLVKVGMLSLGVCLLFGMSLALPTTALAETHTVIVRNFAFAPQNIVIQKGDT</sequence>
<evidence type="ECO:0000256" key="1">
    <source>
        <dbReference type="SAM" id="SignalP"/>
    </source>
</evidence>
<dbReference type="AlphaFoldDB" id="A0A7Y2H241"/>
<comment type="caution">
    <text evidence="2">The sequence shown here is derived from an EMBL/GenBank/DDBJ whole genome shotgun (WGS) entry which is preliminary data.</text>
</comment>
<accession>A0A7Y2H241</accession>
<feature type="non-terminal residue" evidence="2">
    <location>
        <position position="54"/>
    </location>
</feature>
<protein>
    <recommendedName>
        <fullName evidence="4">Cupredoxin domain-containing protein</fullName>
    </recommendedName>
</protein>
<dbReference type="EMBL" id="JABDJR010000305">
    <property type="protein sequence ID" value="NNF06635.1"/>
    <property type="molecule type" value="Genomic_DNA"/>
</dbReference>
<organism evidence="2 3">
    <name type="scientific">Eiseniibacteriota bacterium</name>
    <dbReference type="NCBI Taxonomy" id="2212470"/>
    <lineage>
        <taxon>Bacteria</taxon>
        <taxon>Candidatus Eiseniibacteriota</taxon>
    </lineage>
</organism>
<reference evidence="2 3" key="1">
    <citation type="submission" date="2020-03" db="EMBL/GenBank/DDBJ databases">
        <title>Metabolic flexibility allows generalist bacteria to become dominant in a frequently disturbed ecosystem.</title>
        <authorList>
            <person name="Chen Y.-J."/>
            <person name="Leung P.M."/>
            <person name="Bay S.K."/>
            <person name="Hugenholtz P."/>
            <person name="Kessler A.J."/>
            <person name="Shelley G."/>
            <person name="Waite D.W."/>
            <person name="Cook P.L."/>
            <person name="Greening C."/>
        </authorList>
    </citation>
    <scope>NUCLEOTIDE SEQUENCE [LARGE SCALE GENOMIC DNA]</scope>
    <source>
        <strain evidence="2">SS_bin_28</strain>
    </source>
</reference>
<proteinExistence type="predicted"/>
<evidence type="ECO:0000313" key="2">
    <source>
        <dbReference type="EMBL" id="NNF06635.1"/>
    </source>
</evidence>
<name>A0A7Y2H241_UNCEI</name>
<evidence type="ECO:0000313" key="3">
    <source>
        <dbReference type="Proteomes" id="UP000547674"/>
    </source>
</evidence>
<feature type="chain" id="PRO_5031118767" description="Cupredoxin domain-containing protein" evidence="1">
    <location>
        <begin position="31"/>
        <end position="54"/>
    </location>
</feature>
<keyword evidence="1" id="KW-0732">Signal</keyword>
<feature type="signal peptide" evidence="1">
    <location>
        <begin position="1"/>
        <end position="30"/>
    </location>
</feature>